<dbReference type="GO" id="GO:0051536">
    <property type="term" value="F:iron-sulfur cluster binding"/>
    <property type="evidence" value="ECO:0007669"/>
    <property type="project" value="InterPro"/>
</dbReference>
<dbReference type="Gene3D" id="3.90.1010.10">
    <property type="match status" value="1"/>
</dbReference>
<evidence type="ECO:0000313" key="2">
    <source>
        <dbReference type="EMBL" id="OHA48125.1"/>
    </source>
</evidence>
<dbReference type="SUPFAM" id="SSF82649">
    <property type="entry name" value="SufE/NifU"/>
    <property type="match status" value="1"/>
</dbReference>
<protein>
    <recommendedName>
        <fullName evidence="1">NIF system FeS cluster assembly NifU N-terminal domain-containing protein</fullName>
    </recommendedName>
</protein>
<comment type="caution">
    <text evidence="2">The sequence shown here is derived from an EMBL/GenBank/DDBJ whole genome shotgun (WGS) entry which is preliminary data.</text>
</comment>
<dbReference type="InterPro" id="IPR002871">
    <property type="entry name" value="NIF_FeS_clus_asmbl_NifU_N"/>
</dbReference>
<name>A0A1G2PIF5_9BACT</name>
<dbReference type="GO" id="GO:0005506">
    <property type="term" value="F:iron ion binding"/>
    <property type="evidence" value="ECO:0007669"/>
    <property type="project" value="InterPro"/>
</dbReference>
<feature type="domain" description="NIF system FeS cluster assembly NifU N-terminal" evidence="1">
    <location>
        <begin position="5"/>
        <end position="124"/>
    </location>
</feature>
<gene>
    <name evidence="2" type="ORF">A2806_00605</name>
</gene>
<dbReference type="GO" id="GO:0016226">
    <property type="term" value="P:iron-sulfur cluster assembly"/>
    <property type="evidence" value="ECO:0007669"/>
    <property type="project" value="InterPro"/>
</dbReference>
<proteinExistence type="predicted"/>
<accession>A0A1G2PIF5</accession>
<dbReference type="CDD" id="cd06664">
    <property type="entry name" value="IscU_like"/>
    <property type="match status" value="1"/>
</dbReference>
<reference evidence="2 3" key="1">
    <citation type="journal article" date="2016" name="Nat. Commun.">
        <title>Thousands of microbial genomes shed light on interconnected biogeochemical processes in an aquifer system.</title>
        <authorList>
            <person name="Anantharaman K."/>
            <person name="Brown C.T."/>
            <person name="Hug L.A."/>
            <person name="Sharon I."/>
            <person name="Castelle C.J."/>
            <person name="Probst A.J."/>
            <person name="Thomas B.C."/>
            <person name="Singh A."/>
            <person name="Wilkins M.J."/>
            <person name="Karaoz U."/>
            <person name="Brodie E.L."/>
            <person name="Williams K.H."/>
            <person name="Hubbard S.S."/>
            <person name="Banfield J.F."/>
        </authorList>
    </citation>
    <scope>NUCLEOTIDE SEQUENCE [LARGE SCALE GENOMIC DNA]</scope>
</reference>
<dbReference type="Pfam" id="PF01592">
    <property type="entry name" value="NifU_N"/>
    <property type="match status" value="1"/>
</dbReference>
<dbReference type="Proteomes" id="UP000177629">
    <property type="component" value="Unassembled WGS sequence"/>
</dbReference>
<dbReference type="STRING" id="1802362.A2806_00605"/>
<sequence length="136" mass="15202">MSSLYREEILAHARHPQHRGTLEPADIIASLTNTTCGDEITIYIKTKSPSTNEQIIDEVRFEGEGCIISQAAADLFSEYITGKTLKNVSTMTIEGMLSLFNASITESRKPCALLAYEALKRKTQRVEYNNQQESSQ</sequence>
<evidence type="ECO:0000259" key="1">
    <source>
        <dbReference type="Pfam" id="PF01592"/>
    </source>
</evidence>
<organism evidence="2 3">
    <name type="scientific">Candidatus Terrybacteria bacterium RIFCSPHIGHO2_01_FULL_48_17</name>
    <dbReference type="NCBI Taxonomy" id="1802362"/>
    <lineage>
        <taxon>Bacteria</taxon>
        <taxon>Candidatus Terryibacteriota</taxon>
    </lineage>
</organism>
<dbReference type="PANTHER" id="PTHR10093">
    <property type="entry name" value="IRON-SULFUR CLUSTER ASSEMBLY ENZYME NIFU HOMOLOG"/>
    <property type="match status" value="1"/>
</dbReference>
<evidence type="ECO:0000313" key="3">
    <source>
        <dbReference type="Proteomes" id="UP000177629"/>
    </source>
</evidence>
<dbReference type="AlphaFoldDB" id="A0A1G2PIF5"/>
<dbReference type="EMBL" id="MHSS01000008">
    <property type="protein sequence ID" value="OHA48125.1"/>
    <property type="molecule type" value="Genomic_DNA"/>
</dbReference>